<dbReference type="Proteomes" id="UP001358586">
    <property type="component" value="Chromosome 10"/>
</dbReference>
<proteinExistence type="predicted"/>
<feature type="compositionally biased region" description="Polar residues" evidence="1">
    <location>
        <begin position="47"/>
        <end position="56"/>
    </location>
</feature>
<evidence type="ECO:0000256" key="1">
    <source>
        <dbReference type="SAM" id="MobiDB-lite"/>
    </source>
</evidence>
<gene>
    <name evidence="2" type="ORF">PVK06_035298</name>
</gene>
<feature type="region of interest" description="Disordered" evidence="1">
    <location>
        <begin position="47"/>
        <end position="68"/>
    </location>
</feature>
<dbReference type="EMBL" id="JARKNE010000010">
    <property type="protein sequence ID" value="KAK5794096.1"/>
    <property type="molecule type" value="Genomic_DNA"/>
</dbReference>
<name>A0ABR0NGF4_GOSAR</name>
<accession>A0ABR0NGF4</accession>
<evidence type="ECO:0000313" key="3">
    <source>
        <dbReference type="Proteomes" id="UP001358586"/>
    </source>
</evidence>
<evidence type="ECO:0000313" key="2">
    <source>
        <dbReference type="EMBL" id="KAK5794096.1"/>
    </source>
</evidence>
<keyword evidence="3" id="KW-1185">Reference proteome</keyword>
<organism evidence="2 3">
    <name type="scientific">Gossypium arboreum</name>
    <name type="common">Tree cotton</name>
    <name type="synonym">Gossypium nanking</name>
    <dbReference type="NCBI Taxonomy" id="29729"/>
    <lineage>
        <taxon>Eukaryota</taxon>
        <taxon>Viridiplantae</taxon>
        <taxon>Streptophyta</taxon>
        <taxon>Embryophyta</taxon>
        <taxon>Tracheophyta</taxon>
        <taxon>Spermatophyta</taxon>
        <taxon>Magnoliopsida</taxon>
        <taxon>eudicotyledons</taxon>
        <taxon>Gunneridae</taxon>
        <taxon>Pentapetalae</taxon>
        <taxon>rosids</taxon>
        <taxon>malvids</taxon>
        <taxon>Malvales</taxon>
        <taxon>Malvaceae</taxon>
        <taxon>Malvoideae</taxon>
        <taxon>Gossypium</taxon>
    </lineage>
</organism>
<comment type="caution">
    <text evidence="2">The sequence shown here is derived from an EMBL/GenBank/DDBJ whole genome shotgun (WGS) entry which is preliminary data.</text>
</comment>
<protein>
    <submittedName>
        <fullName evidence="2">Uncharacterized protein</fullName>
    </submittedName>
</protein>
<reference evidence="2 3" key="1">
    <citation type="submission" date="2023-03" db="EMBL/GenBank/DDBJ databases">
        <title>WGS of Gossypium arboreum.</title>
        <authorList>
            <person name="Yu D."/>
        </authorList>
    </citation>
    <scope>NUCLEOTIDE SEQUENCE [LARGE SCALE GENOMIC DNA]</scope>
    <source>
        <tissue evidence="2">Leaf</tissue>
    </source>
</reference>
<sequence length="141" mass="15354">MNNESRFSLIADLNEESGDGVARNMDGKSSGTINAIVPLLGFSLGETSGPSLSGSKNKGKALQGSRLRKKGENRKIIEEQGDHKVVMVEENWDPNIMVVEGESMSNKLGLKFLEGGPSFFVPPEPSTVKWGKFRDQNHHGL</sequence>